<keyword evidence="5 7" id="KW-1133">Transmembrane helix</keyword>
<feature type="transmembrane region" description="Helical" evidence="7">
    <location>
        <begin position="212"/>
        <end position="228"/>
    </location>
</feature>
<proteinExistence type="inferred from homology"/>
<evidence type="ECO:0000256" key="3">
    <source>
        <dbReference type="ARBA" id="ARBA00022692"/>
    </source>
</evidence>
<dbReference type="InterPro" id="IPR050925">
    <property type="entry name" value="Rhomboid_protease_S54"/>
</dbReference>
<gene>
    <name evidence="9" type="ORF">H0264_01355</name>
</gene>
<evidence type="ECO:0000256" key="5">
    <source>
        <dbReference type="ARBA" id="ARBA00022989"/>
    </source>
</evidence>
<feature type="transmembrane region" description="Helical" evidence="7">
    <location>
        <begin position="234"/>
        <end position="253"/>
    </location>
</feature>
<evidence type="ECO:0000256" key="6">
    <source>
        <dbReference type="ARBA" id="ARBA00023136"/>
    </source>
</evidence>
<organism evidence="9 10">
    <name type="scientific">Nocardia huaxiensis</name>
    <dbReference type="NCBI Taxonomy" id="2755382"/>
    <lineage>
        <taxon>Bacteria</taxon>
        <taxon>Bacillati</taxon>
        <taxon>Actinomycetota</taxon>
        <taxon>Actinomycetes</taxon>
        <taxon>Mycobacteriales</taxon>
        <taxon>Nocardiaceae</taxon>
        <taxon>Nocardia</taxon>
    </lineage>
</organism>
<dbReference type="Proteomes" id="UP000515512">
    <property type="component" value="Chromosome"/>
</dbReference>
<keyword evidence="10" id="KW-1185">Reference proteome</keyword>
<comment type="similarity">
    <text evidence="2">Belongs to the peptidase S54 family.</text>
</comment>
<dbReference type="InterPro" id="IPR022764">
    <property type="entry name" value="Peptidase_S54_rhomboid_dom"/>
</dbReference>
<dbReference type="GO" id="GO:0004252">
    <property type="term" value="F:serine-type endopeptidase activity"/>
    <property type="evidence" value="ECO:0007669"/>
    <property type="project" value="InterPro"/>
</dbReference>
<keyword evidence="6 7" id="KW-0472">Membrane</keyword>
<evidence type="ECO:0000256" key="4">
    <source>
        <dbReference type="ARBA" id="ARBA00022801"/>
    </source>
</evidence>
<feature type="transmembrane region" description="Helical" evidence="7">
    <location>
        <begin position="73"/>
        <end position="94"/>
    </location>
</feature>
<dbReference type="SUPFAM" id="SSF144091">
    <property type="entry name" value="Rhomboid-like"/>
    <property type="match status" value="1"/>
</dbReference>
<protein>
    <submittedName>
        <fullName evidence="9">Rhomboid family intramembrane serine protease</fullName>
    </submittedName>
</protein>
<dbReference type="CDD" id="cd19756">
    <property type="entry name" value="Bbox2"/>
    <property type="match status" value="1"/>
</dbReference>
<dbReference type="EMBL" id="CP059399">
    <property type="protein sequence ID" value="QLY31074.1"/>
    <property type="molecule type" value="Genomic_DNA"/>
</dbReference>
<name>A0A7D6VAW0_9NOCA</name>
<evidence type="ECO:0000313" key="9">
    <source>
        <dbReference type="EMBL" id="QLY31074.1"/>
    </source>
</evidence>
<feature type="domain" description="Peptidase S54 rhomboid" evidence="8">
    <location>
        <begin position="120"/>
        <end position="250"/>
    </location>
</feature>
<dbReference type="RefSeq" id="WP_181582271.1">
    <property type="nucleotide sequence ID" value="NZ_CP059399.1"/>
</dbReference>
<feature type="transmembrane region" description="Helical" evidence="7">
    <location>
        <begin position="130"/>
        <end position="149"/>
    </location>
</feature>
<feature type="transmembrane region" description="Helical" evidence="7">
    <location>
        <begin position="185"/>
        <end position="205"/>
    </location>
</feature>
<evidence type="ECO:0000256" key="1">
    <source>
        <dbReference type="ARBA" id="ARBA00004141"/>
    </source>
</evidence>
<evidence type="ECO:0000256" key="2">
    <source>
        <dbReference type="ARBA" id="ARBA00009045"/>
    </source>
</evidence>
<feature type="transmembrane region" description="Helical" evidence="7">
    <location>
        <begin position="161"/>
        <end position="179"/>
    </location>
</feature>
<dbReference type="Gene3D" id="1.20.1540.10">
    <property type="entry name" value="Rhomboid-like"/>
    <property type="match status" value="1"/>
</dbReference>
<keyword evidence="4" id="KW-0378">Hydrolase</keyword>
<dbReference type="PANTHER" id="PTHR43731:SF14">
    <property type="entry name" value="PRESENILIN-ASSOCIATED RHOMBOID-LIKE PROTEIN, MITOCHONDRIAL"/>
    <property type="match status" value="1"/>
</dbReference>
<dbReference type="InterPro" id="IPR035952">
    <property type="entry name" value="Rhomboid-like_sf"/>
</dbReference>
<sequence length="301" mass="31774">MNPHQQPAPTCFRHPDRVTGLGCTRCGRPACPECLTPAAVGQQCVECVRQGRNETRQVRNVGGAVASNHPQPYVTYGLIALNLIVFAITAVQARTAMDMNSRNSELFYDWVLVPVAVGEGEWWRVLGSGFLHYGLIHVAVNMFALYVLGPYAEIALGRGRFVAVYFASLLGGSAAITALSEPLSASAGASGAIFGLFGAVAVIMLRTKQNMTQILVLLVINLIITFSVPNISIWAHLGGLLAGTVATAGILYLPRWLHAGTPKAAALIGWGAVAAVVVIALAVTVFGAPSLPTVVNTLFNV</sequence>
<dbReference type="AlphaFoldDB" id="A0A7D6VAW0"/>
<dbReference type="GO" id="GO:0016020">
    <property type="term" value="C:membrane"/>
    <property type="evidence" value="ECO:0007669"/>
    <property type="project" value="UniProtKB-SubCell"/>
</dbReference>
<comment type="subcellular location">
    <subcellularLocation>
        <location evidence="1">Membrane</location>
        <topology evidence="1">Multi-pass membrane protein</topology>
    </subcellularLocation>
</comment>
<evidence type="ECO:0000259" key="8">
    <source>
        <dbReference type="Pfam" id="PF01694"/>
    </source>
</evidence>
<keyword evidence="3 7" id="KW-0812">Transmembrane</keyword>
<dbReference type="PANTHER" id="PTHR43731">
    <property type="entry name" value="RHOMBOID PROTEASE"/>
    <property type="match status" value="1"/>
</dbReference>
<dbReference type="GO" id="GO:0006508">
    <property type="term" value="P:proteolysis"/>
    <property type="evidence" value="ECO:0007669"/>
    <property type="project" value="UniProtKB-KW"/>
</dbReference>
<evidence type="ECO:0000313" key="10">
    <source>
        <dbReference type="Proteomes" id="UP000515512"/>
    </source>
</evidence>
<keyword evidence="9" id="KW-0645">Protease</keyword>
<feature type="transmembrane region" description="Helical" evidence="7">
    <location>
        <begin position="265"/>
        <end position="288"/>
    </location>
</feature>
<dbReference type="Pfam" id="PF01694">
    <property type="entry name" value="Rhomboid"/>
    <property type="match status" value="1"/>
</dbReference>
<accession>A0A7D6VAW0</accession>
<reference evidence="9 10" key="1">
    <citation type="submission" date="2020-07" db="EMBL/GenBank/DDBJ databases">
        <authorList>
            <person name="Zhuang K."/>
            <person name="Ran Y."/>
        </authorList>
    </citation>
    <scope>NUCLEOTIDE SEQUENCE [LARGE SCALE GENOMIC DNA]</scope>
    <source>
        <strain evidence="9 10">WCH-YHL-001</strain>
    </source>
</reference>
<dbReference type="KEGG" id="nhu:H0264_01355"/>
<evidence type="ECO:0000256" key="7">
    <source>
        <dbReference type="SAM" id="Phobius"/>
    </source>
</evidence>